<evidence type="ECO:0000313" key="2">
    <source>
        <dbReference type="EMBL" id="MFC3607755.1"/>
    </source>
</evidence>
<comment type="caution">
    <text evidence="2">The sequence shown here is derived from an EMBL/GenBank/DDBJ whole genome shotgun (WGS) entry which is preliminary data.</text>
</comment>
<dbReference type="InterPro" id="IPR007446">
    <property type="entry name" value="PilP"/>
</dbReference>
<dbReference type="Gene3D" id="2.30.30.830">
    <property type="match status" value="1"/>
</dbReference>
<name>A0ABV7T638_9GAMM</name>
<keyword evidence="1" id="KW-0732">Signal</keyword>
<evidence type="ECO:0000256" key="1">
    <source>
        <dbReference type="SAM" id="SignalP"/>
    </source>
</evidence>
<dbReference type="Pfam" id="PF04351">
    <property type="entry name" value="PilP"/>
    <property type="match status" value="1"/>
</dbReference>
<dbReference type="PIRSF" id="PIRSF016481">
    <property type="entry name" value="Pilus_assembly_PilP"/>
    <property type="match status" value="1"/>
</dbReference>
<keyword evidence="3" id="KW-1185">Reference proteome</keyword>
<feature type="chain" id="PRO_5046398496" evidence="1">
    <location>
        <begin position="18"/>
        <end position="175"/>
    </location>
</feature>
<sequence length="175" mass="19165">MKRARLLLLGLSLTTLAGCGNSSDFSDLQAFMAEVQARPRGTIEPLPVFQPYEAFTYSASAMRSPFQPPVKVSLEDRQKGSRDIRPDDSRVREFLEGYSIDEFAMVGTLANQGSTFALLRAGGGVHRIGLGNYLGRNHGRVTAIEPGQIEVVEIVPDGDGGWLERPRTLSLIERS</sequence>
<accession>A0ABV7T638</accession>
<organism evidence="2 3">
    <name type="scientific">Stutzerimonas tarimensis</name>
    <dbReference type="NCBI Taxonomy" id="1507735"/>
    <lineage>
        <taxon>Bacteria</taxon>
        <taxon>Pseudomonadati</taxon>
        <taxon>Pseudomonadota</taxon>
        <taxon>Gammaproteobacteria</taxon>
        <taxon>Pseudomonadales</taxon>
        <taxon>Pseudomonadaceae</taxon>
        <taxon>Stutzerimonas</taxon>
    </lineage>
</organism>
<dbReference type="PROSITE" id="PS51257">
    <property type="entry name" value="PROKAR_LIPOPROTEIN"/>
    <property type="match status" value="1"/>
</dbReference>
<feature type="signal peptide" evidence="1">
    <location>
        <begin position="1"/>
        <end position="17"/>
    </location>
</feature>
<dbReference type="Proteomes" id="UP001595630">
    <property type="component" value="Unassembled WGS sequence"/>
</dbReference>
<proteinExistence type="predicted"/>
<gene>
    <name evidence="2" type="ORF">ACFOMF_08210</name>
</gene>
<dbReference type="EMBL" id="JBHRXZ010000017">
    <property type="protein sequence ID" value="MFC3607755.1"/>
    <property type="molecule type" value="Genomic_DNA"/>
</dbReference>
<protein>
    <submittedName>
        <fullName evidence="2">Pilus assembly protein PilP</fullName>
    </submittedName>
</protein>
<evidence type="ECO:0000313" key="3">
    <source>
        <dbReference type="Proteomes" id="UP001595630"/>
    </source>
</evidence>
<reference evidence="3" key="1">
    <citation type="journal article" date="2019" name="Int. J. Syst. Evol. Microbiol.">
        <title>The Global Catalogue of Microorganisms (GCM) 10K type strain sequencing project: providing services to taxonomists for standard genome sequencing and annotation.</title>
        <authorList>
            <consortium name="The Broad Institute Genomics Platform"/>
            <consortium name="The Broad Institute Genome Sequencing Center for Infectious Disease"/>
            <person name="Wu L."/>
            <person name="Ma J."/>
        </authorList>
    </citation>
    <scope>NUCLEOTIDE SEQUENCE [LARGE SCALE GENOMIC DNA]</scope>
    <source>
        <strain evidence="3">KCTC 42447</strain>
    </source>
</reference>
<dbReference type="RefSeq" id="WP_386363476.1">
    <property type="nucleotide sequence ID" value="NZ_JBHRXZ010000017.1"/>
</dbReference>